<proteinExistence type="predicted"/>
<keyword evidence="3" id="KW-0449">Lipoprotein</keyword>
<comment type="caution">
    <text evidence="3">The sequence shown here is derived from an EMBL/GenBank/DDBJ whole genome shotgun (WGS) entry which is preliminary data.</text>
</comment>
<sequence>MNTHIPFESRWLTLAASLTLVAGLSACAGMSRQDQNTAIGAGVGAVGGAVLTDGSALGTLGGAAIGGVIGNQIETDEERYRRNRR</sequence>
<organism evidence="3 4">
    <name type="scientific">Hydrogenophaga aromaticivorans</name>
    <dbReference type="NCBI Taxonomy" id="2610898"/>
    <lineage>
        <taxon>Bacteria</taxon>
        <taxon>Pseudomonadati</taxon>
        <taxon>Pseudomonadota</taxon>
        <taxon>Betaproteobacteria</taxon>
        <taxon>Burkholderiales</taxon>
        <taxon>Comamonadaceae</taxon>
        <taxon>Hydrogenophaga</taxon>
    </lineage>
</organism>
<evidence type="ECO:0000313" key="3">
    <source>
        <dbReference type="EMBL" id="NWF45977.1"/>
    </source>
</evidence>
<feature type="domain" description="Glycine zipper 2TM" evidence="2">
    <location>
        <begin position="36"/>
        <end position="74"/>
    </location>
</feature>
<accession>A0A7Y8GXR0</accession>
<keyword evidence="4" id="KW-1185">Reference proteome</keyword>
<dbReference type="Pfam" id="PF05433">
    <property type="entry name" value="Rick_17kDa_Anti"/>
    <property type="match status" value="1"/>
</dbReference>
<name>A0A7Y8GXR0_9BURK</name>
<evidence type="ECO:0000259" key="2">
    <source>
        <dbReference type="Pfam" id="PF05433"/>
    </source>
</evidence>
<gene>
    <name evidence="3" type="ORF">F3K02_12050</name>
</gene>
<evidence type="ECO:0000256" key="1">
    <source>
        <dbReference type="SAM" id="SignalP"/>
    </source>
</evidence>
<dbReference type="AlphaFoldDB" id="A0A7Y8GXR0"/>
<protein>
    <submittedName>
        <fullName evidence="3">Osmotically-inducible lipoprotein OsmB</fullName>
    </submittedName>
</protein>
<dbReference type="EMBL" id="VYGV01000007">
    <property type="protein sequence ID" value="NWF45977.1"/>
    <property type="molecule type" value="Genomic_DNA"/>
</dbReference>
<dbReference type="InterPro" id="IPR008816">
    <property type="entry name" value="Gly_zipper_2TM_dom"/>
</dbReference>
<dbReference type="RefSeq" id="WP_177135852.1">
    <property type="nucleotide sequence ID" value="NZ_VYGV01000007.1"/>
</dbReference>
<keyword evidence="1" id="KW-0732">Signal</keyword>
<feature type="chain" id="PRO_5030564416" evidence="1">
    <location>
        <begin position="29"/>
        <end position="85"/>
    </location>
</feature>
<dbReference type="Proteomes" id="UP000545507">
    <property type="component" value="Unassembled WGS sequence"/>
</dbReference>
<dbReference type="GO" id="GO:0019867">
    <property type="term" value="C:outer membrane"/>
    <property type="evidence" value="ECO:0007669"/>
    <property type="project" value="InterPro"/>
</dbReference>
<feature type="signal peptide" evidence="1">
    <location>
        <begin position="1"/>
        <end position="28"/>
    </location>
</feature>
<reference evidence="3 4" key="1">
    <citation type="submission" date="2019-09" db="EMBL/GenBank/DDBJ databases">
        <title>Hydrogenophaga aromatica sp. nov., isolated from a para-xylene-degrading enrichment culture.</title>
        <authorList>
            <person name="Tancsics A."/>
            <person name="Banerjee S."/>
        </authorList>
    </citation>
    <scope>NUCLEOTIDE SEQUENCE [LARGE SCALE GENOMIC DNA]</scope>
    <source>
        <strain evidence="3 4">D2P1</strain>
    </source>
</reference>
<evidence type="ECO:0000313" key="4">
    <source>
        <dbReference type="Proteomes" id="UP000545507"/>
    </source>
</evidence>